<gene>
    <name evidence="1" type="ordered locus">CHU_0449</name>
</gene>
<evidence type="ECO:0000313" key="2">
    <source>
        <dbReference type="Proteomes" id="UP000001822"/>
    </source>
</evidence>
<dbReference type="EMBL" id="CP000383">
    <property type="protein sequence ID" value="ABG57738.1"/>
    <property type="molecule type" value="Genomic_DNA"/>
</dbReference>
<sequence>MLDTSPASLKTGARIRQSAAADWQIINTSDASLNTSTSSIQVVVFLSVILILAPEQHALNMARALIVLQLFSWAISIKDIKGLRSGKVSLFVYADKKTFSNIFSAIWSL</sequence>
<evidence type="ECO:0000313" key="1">
    <source>
        <dbReference type="EMBL" id="ABG57738.1"/>
    </source>
</evidence>
<keyword evidence="2" id="KW-1185">Reference proteome</keyword>
<organism evidence="1 2">
    <name type="scientific">Cytophaga hutchinsonii (strain ATCC 33406 / DSM 1761 / CIP 103989 / NBRC 15051 / NCIMB 9469 / D465)</name>
    <dbReference type="NCBI Taxonomy" id="269798"/>
    <lineage>
        <taxon>Bacteria</taxon>
        <taxon>Pseudomonadati</taxon>
        <taxon>Bacteroidota</taxon>
        <taxon>Cytophagia</taxon>
        <taxon>Cytophagales</taxon>
        <taxon>Cytophagaceae</taxon>
        <taxon>Cytophaga</taxon>
    </lineage>
</organism>
<protein>
    <submittedName>
        <fullName evidence="1">Uncharacterized protein</fullName>
    </submittedName>
</protein>
<dbReference type="AlphaFoldDB" id="A0A6N4SN75"/>
<dbReference type="Proteomes" id="UP000001822">
    <property type="component" value="Chromosome"/>
</dbReference>
<accession>A0A6N4SN75</accession>
<proteinExistence type="predicted"/>
<dbReference type="KEGG" id="chu:CHU_0449"/>
<name>A0A6N4SN75_CYTH3</name>
<reference evidence="1 2" key="1">
    <citation type="journal article" date="2007" name="Appl. Environ. Microbiol.">
        <title>Genome sequence of the cellulolytic gliding bacterium Cytophaga hutchinsonii.</title>
        <authorList>
            <person name="Xie G."/>
            <person name="Bruce D.C."/>
            <person name="Challacombe J.F."/>
            <person name="Chertkov O."/>
            <person name="Detter J.C."/>
            <person name="Gilna P."/>
            <person name="Han C.S."/>
            <person name="Lucas S."/>
            <person name="Misra M."/>
            <person name="Myers G.L."/>
            <person name="Richardson P."/>
            <person name="Tapia R."/>
            <person name="Thayer N."/>
            <person name="Thompson L.S."/>
            <person name="Brettin T.S."/>
            <person name="Henrissat B."/>
            <person name="Wilson D.B."/>
            <person name="McBride M.J."/>
        </authorList>
    </citation>
    <scope>NUCLEOTIDE SEQUENCE [LARGE SCALE GENOMIC DNA]</scope>
    <source>
        <strain evidence="2">ATCC 33406 / DSM 1761 / CIP 103989 / NBRC 15051 / NCIMB 9469 / D465</strain>
    </source>
</reference>